<dbReference type="Gene3D" id="2.60.120.1130">
    <property type="match status" value="1"/>
</dbReference>
<dbReference type="Proteomes" id="UP001497602">
    <property type="component" value="Unassembled WGS sequence"/>
</dbReference>
<gene>
    <name evidence="2" type="ORF">T190115A13A_10217</name>
</gene>
<proteinExistence type="predicted"/>
<organism evidence="2 3">
    <name type="scientific">Tenacibaculum vairaonense</name>
    <dbReference type="NCBI Taxonomy" id="3137860"/>
    <lineage>
        <taxon>Bacteria</taxon>
        <taxon>Pseudomonadati</taxon>
        <taxon>Bacteroidota</taxon>
        <taxon>Flavobacteriia</taxon>
        <taxon>Flavobacteriales</taxon>
        <taxon>Flavobacteriaceae</taxon>
        <taxon>Tenacibaculum</taxon>
    </lineage>
</organism>
<comment type="caution">
    <text evidence="2">The sequence shown here is derived from an EMBL/GenBank/DDBJ whole genome shotgun (WGS) entry which is preliminary data.</text>
</comment>
<feature type="chain" id="PRO_5047316590" evidence="1">
    <location>
        <begin position="19"/>
        <end position="728"/>
    </location>
</feature>
<dbReference type="RefSeq" id="WP_348737870.1">
    <property type="nucleotide sequence ID" value="NZ_CAXJRC010000011.1"/>
</dbReference>
<evidence type="ECO:0000313" key="3">
    <source>
        <dbReference type="Proteomes" id="UP001497602"/>
    </source>
</evidence>
<evidence type="ECO:0000256" key="1">
    <source>
        <dbReference type="SAM" id="SignalP"/>
    </source>
</evidence>
<keyword evidence="3" id="KW-1185">Reference proteome</keyword>
<feature type="signal peptide" evidence="1">
    <location>
        <begin position="1"/>
        <end position="18"/>
    </location>
</feature>
<reference evidence="2 3" key="1">
    <citation type="submission" date="2024-05" db="EMBL/GenBank/DDBJ databases">
        <authorList>
            <person name="Duchaud E."/>
        </authorList>
    </citation>
    <scope>NUCLEOTIDE SEQUENCE [LARGE SCALE GENOMIC DNA]</scope>
    <source>
        <strain evidence="2">Ena-SAMPLE-TAB-13-05-2024-13:56:06:370-140305</strain>
    </source>
</reference>
<dbReference type="Gene3D" id="2.60.40.3140">
    <property type="match status" value="1"/>
</dbReference>
<evidence type="ECO:0000313" key="2">
    <source>
        <dbReference type="EMBL" id="CAL2106061.1"/>
    </source>
</evidence>
<sequence>MKKLLFVFTLITSTFSIAQTKLELELREQFWKTPAKEIVNTTIPEKWSNESAVILKDHRYVMYFNRGKNILSKKNKHQIIKIQDQSSLETFSEIELKKDFKLPWIMGTYSRRETTIGIRVIKPDAKEIIIDIEAVEVKEDNIKKIAIPSLEIGDILDVFIQTDSKKKELDGVNIFPANESTLKDNYPILDYRLAVEVENDFFLNMNTYNGAPALKEEPTDRNATQKYVVEAKNIDKLKTKRWYFPLVEQPSVKYQIAFARKRKNEKYVDIFTGEDGEVKSKVTEEDVFDYFDRKFNKSSTKYASDIVKYIKEKGLTNKTEVLKAALDYIRFHKFTSYFEPRIAYEAKIIERFFVPRNKCSKNYFGMYDSDITVMSRLRAVCKKYDIDYDVVLVQPRYDGKLEDLLIKSNARVGLKFKTEPNLYFFDFNENMTFERFPHSLEGSEAYQGAVVKGKRIEKLEKVFLGTSSAEQNHYKENINLKLNEDKKGFMVNRELIARGHFEDQYIKNWIHFTDFLAEDYKKFPEKGHFYECGSKKTKKRFSTQFKAFEDKKREEFIKNREEYVDSEWSEGKVTEFNTSVIETGRYGDKTPLKIKEDFLLKDGYIKKAGKNIIIEIGKFIGGQVKIEDDEKNRKANVYIDFAKTYNYEITLELPEGYSVQGIESLNTSIENETGAFIAKAYVKEGKLIIETTKKYKANFIENAQWSTMVTWLDEAFKFTQAKILLKKG</sequence>
<keyword evidence="1" id="KW-0732">Signal</keyword>
<accession>A0ABM9PK75</accession>
<name>A0ABM9PK75_9FLAO</name>
<protein>
    <submittedName>
        <fullName evidence="2">DUF3857 domain-containing protein</fullName>
    </submittedName>
</protein>
<dbReference type="EMBL" id="CAXJRC010000011">
    <property type="protein sequence ID" value="CAL2106061.1"/>
    <property type="molecule type" value="Genomic_DNA"/>
</dbReference>